<proteinExistence type="predicted"/>
<sequence>MLALLADGNPALQARKAEIVFNPKILTPKQGDTWVHGEAKNVTWRTSDIPPPLKSANSTLYLGYLPKNSKSGNEHLKWKLANNFPLSAGTVSFIVPNNTVPRDDYIVVLLGDSGNRSERFEIELSEDEEKNGKIGTPKIREPTKTLDVVPLMMPTGRYKVIQWTA</sequence>
<keyword evidence="2" id="KW-1185">Reference proteome</keyword>
<evidence type="ECO:0000313" key="1">
    <source>
        <dbReference type="EMBL" id="PWN23655.1"/>
    </source>
</evidence>
<dbReference type="OrthoDB" id="2339190at2759"/>
<organism evidence="1 2">
    <name type="scientific">Pseudomicrostroma glucosiphilum</name>
    <dbReference type="NCBI Taxonomy" id="1684307"/>
    <lineage>
        <taxon>Eukaryota</taxon>
        <taxon>Fungi</taxon>
        <taxon>Dikarya</taxon>
        <taxon>Basidiomycota</taxon>
        <taxon>Ustilaginomycotina</taxon>
        <taxon>Exobasidiomycetes</taxon>
        <taxon>Microstromatales</taxon>
        <taxon>Microstromatales incertae sedis</taxon>
        <taxon>Pseudomicrostroma</taxon>
    </lineage>
</organism>
<evidence type="ECO:0000313" key="2">
    <source>
        <dbReference type="Proteomes" id="UP000245942"/>
    </source>
</evidence>
<dbReference type="RefSeq" id="XP_025350815.1">
    <property type="nucleotide sequence ID" value="XM_025490086.1"/>
</dbReference>
<dbReference type="AlphaFoldDB" id="A0A316UKA3"/>
<dbReference type="STRING" id="1684307.A0A316UKA3"/>
<dbReference type="Proteomes" id="UP000245942">
    <property type="component" value="Unassembled WGS sequence"/>
</dbReference>
<name>A0A316UKA3_9BASI</name>
<reference evidence="1 2" key="1">
    <citation type="journal article" date="2018" name="Mol. Biol. Evol.">
        <title>Broad Genomic Sampling Reveals a Smut Pathogenic Ancestry of the Fungal Clade Ustilaginomycotina.</title>
        <authorList>
            <person name="Kijpornyongpan T."/>
            <person name="Mondo S.J."/>
            <person name="Barry K."/>
            <person name="Sandor L."/>
            <person name="Lee J."/>
            <person name="Lipzen A."/>
            <person name="Pangilinan J."/>
            <person name="LaButti K."/>
            <person name="Hainaut M."/>
            <person name="Henrissat B."/>
            <person name="Grigoriev I.V."/>
            <person name="Spatafora J.W."/>
            <person name="Aime M.C."/>
        </authorList>
    </citation>
    <scope>NUCLEOTIDE SEQUENCE [LARGE SCALE GENOMIC DNA]</scope>
    <source>
        <strain evidence="1 2">MCA 4718</strain>
    </source>
</reference>
<dbReference type="GeneID" id="37011820"/>
<dbReference type="EMBL" id="KZ819321">
    <property type="protein sequence ID" value="PWN23655.1"/>
    <property type="molecule type" value="Genomic_DNA"/>
</dbReference>
<accession>A0A316UKA3</accession>
<gene>
    <name evidence="1" type="ORF">BCV69DRAFT_243906</name>
</gene>
<protein>
    <submittedName>
        <fullName evidence="1">Uncharacterized protein</fullName>
    </submittedName>
</protein>